<sequence>MKQGNAKSGVLTGDDLGQAGSAAKSDHVSMQSFPLKSDDRCHSYPLPITTPSTSFRSLNMFKSCPSFEISGSVLNNVSGNQYSFSYNKTYNSCKTANQGSYIITNNGVNPLKGEVQNTYRPSAQIPSHGPSDNINDSPTNHTPDTYRTNNSGDHSITMNGVQMYFGMNHSSQSADFQQGPSQSCDTPPSHGHPRSESRTRHLAPEERSAALPDLQEQEQYGMTSPMTMELNDIGQTGGQHAQRTPSPHREICTCTFACTCSTLWLCNVMCSSTSGYTVVEVLRLRIVFSNRMFSGQTPFLEIYQPGRFLGIICHRLRVMSLHGGLEREHFGRRLHIPVSSSEGSCAEVYQYQCRKKPFRGSWNHDCAQLLTRLPHAPGDVASLAIDTHIFLPNSLNT</sequence>
<organism evidence="2 3">
    <name type="scientific">Moniliophthora roreri (strain MCA 2997)</name>
    <name type="common">Cocoa frosty pod rot fungus</name>
    <name type="synonym">Crinipellis roreri</name>
    <dbReference type="NCBI Taxonomy" id="1381753"/>
    <lineage>
        <taxon>Eukaryota</taxon>
        <taxon>Fungi</taxon>
        <taxon>Dikarya</taxon>
        <taxon>Basidiomycota</taxon>
        <taxon>Agaricomycotina</taxon>
        <taxon>Agaricomycetes</taxon>
        <taxon>Agaricomycetidae</taxon>
        <taxon>Agaricales</taxon>
        <taxon>Marasmiineae</taxon>
        <taxon>Marasmiaceae</taxon>
        <taxon>Moniliophthora</taxon>
    </lineage>
</organism>
<evidence type="ECO:0000313" key="2">
    <source>
        <dbReference type="EMBL" id="ESK88134.1"/>
    </source>
</evidence>
<keyword evidence="3" id="KW-1185">Reference proteome</keyword>
<reference evidence="2 3" key="1">
    <citation type="journal article" date="2014" name="BMC Genomics">
        <title>Genome and secretome analysis of the hemibiotrophic fungal pathogen, Moniliophthora roreri, which causes frosty pod rot disease of cacao: mechanisms of the biotrophic and necrotrophic phases.</title>
        <authorList>
            <person name="Meinhardt L.W."/>
            <person name="Costa G.G.L."/>
            <person name="Thomazella D.P.T."/>
            <person name="Teixeira P.J.P.L."/>
            <person name="Carazzolle M.F."/>
            <person name="Schuster S.C."/>
            <person name="Carlson J.E."/>
            <person name="Guiltinan M.J."/>
            <person name="Mieczkowski P."/>
            <person name="Farmer A."/>
            <person name="Ramaraj T."/>
            <person name="Crozier J."/>
            <person name="Davis R.E."/>
            <person name="Shao J."/>
            <person name="Melnick R.L."/>
            <person name="Pereira G.A.G."/>
            <person name="Bailey B.A."/>
        </authorList>
    </citation>
    <scope>NUCLEOTIDE SEQUENCE [LARGE SCALE GENOMIC DNA]</scope>
    <source>
        <strain evidence="2 3">MCA 2997</strain>
    </source>
</reference>
<feature type="compositionally biased region" description="Basic and acidic residues" evidence="1">
    <location>
        <begin position="193"/>
        <end position="208"/>
    </location>
</feature>
<dbReference type="HOGENOM" id="CLU_694617_0_0_1"/>
<feature type="compositionally biased region" description="Polar residues" evidence="1">
    <location>
        <begin position="171"/>
        <end position="186"/>
    </location>
</feature>
<feature type="region of interest" description="Disordered" evidence="1">
    <location>
        <begin position="1"/>
        <end position="23"/>
    </location>
</feature>
<feature type="region of interest" description="Disordered" evidence="1">
    <location>
        <begin position="120"/>
        <end position="157"/>
    </location>
</feature>
<protein>
    <submittedName>
        <fullName evidence="2">Uncharacterized protein</fullName>
    </submittedName>
</protein>
<evidence type="ECO:0000256" key="1">
    <source>
        <dbReference type="SAM" id="MobiDB-lite"/>
    </source>
</evidence>
<gene>
    <name evidence="2" type="ORF">Moror_5589</name>
</gene>
<proteinExistence type="predicted"/>
<accession>V2Y8Z9</accession>
<comment type="caution">
    <text evidence="2">The sequence shown here is derived from an EMBL/GenBank/DDBJ whole genome shotgun (WGS) entry which is preliminary data.</text>
</comment>
<name>V2Y8Z9_MONRO</name>
<evidence type="ECO:0000313" key="3">
    <source>
        <dbReference type="Proteomes" id="UP000017559"/>
    </source>
</evidence>
<dbReference type="Proteomes" id="UP000017559">
    <property type="component" value="Unassembled WGS sequence"/>
</dbReference>
<dbReference type="EMBL" id="AWSO01000697">
    <property type="protein sequence ID" value="ESK88134.1"/>
    <property type="molecule type" value="Genomic_DNA"/>
</dbReference>
<dbReference type="KEGG" id="mrr:Moror_5589"/>
<dbReference type="AlphaFoldDB" id="V2Y8Z9"/>
<feature type="region of interest" description="Disordered" evidence="1">
    <location>
        <begin position="171"/>
        <end position="213"/>
    </location>
</feature>